<dbReference type="PROSITE" id="PS51257">
    <property type="entry name" value="PROKAR_LIPOPROTEIN"/>
    <property type="match status" value="1"/>
</dbReference>
<keyword evidence="2" id="KW-1133">Transmembrane helix</keyword>
<evidence type="ECO:0000256" key="2">
    <source>
        <dbReference type="SAM" id="Phobius"/>
    </source>
</evidence>
<evidence type="ECO:0000256" key="1">
    <source>
        <dbReference type="SAM" id="Coils"/>
    </source>
</evidence>
<evidence type="ECO:0000313" key="4">
    <source>
        <dbReference type="Proteomes" id="UP000837932"/>
    </source>
</evidence>
<feature type="coiled-coil region" evidence="1">
    <location>
        <begin position="73"/>
        <end position="146"/>
    </location>
</feature>
<keyword evidence="4" id="KW-1185">Reference proteome</keyword>
<keyword evidence="2" id="KW-0812">Transmembrane</keyword>
<gene>
    <name evidence="3" type="ORF">EMA8858_01921</name>
</gene>
<dbReference type="EMBL" id="CAKLPY010000001">
    <property type="protein sequence ID" value="CAH0995794.1"/>
    <property type="molecule type" value="Genomic_DNA"/>
</dbReference>
<keyword evidence="1" id="KW-0175">Coiled coil</keyword>
<keyword evidence="2" id="KW-0472">Membrane</keyword>
<reference evidence="3" key="1">
    <citation type="submission" date="2021-12" db="EMBL/GenBank/DDBJ databases">
        <authorList>
            <person name="Rodrigo-Torres L."/>
            <person name="Arahal R. D."/>
            <person name="Lucena T."/>
        </authorList>
    </citation>
    <scope>NUCLEOTIDE SEQUENCE</scope>
    <source>
        <strain evidence="3">CECT 8858</strain>
    </source>
</reference>
<dbReference type="Proteomes" id="UP000837932">
    <property type="component" value="Unassembled WGS sequence"/>
</dbReference>
<dbReference type="Gene3D" id="1.20.5.340">
    <property type="match status" value="1"/>
</dbReference>
<sequence length="317" mass="34842">MEQMQERKSNTAMTAGLVLACALAALFGFLYFNARQDIDAKNVDISTKTKELLLTNTKLDSISTQLDAKIAEITSLGGQVADLEALKAQLERDKKNLVNSKNVSIRDFENKIKGYEAALTAKDVEIAKLRQENAQLTTEVKTLGSENTDLKSNISSLKTDKQALADSVYATTVKNKELSEKVTLAAALKAMNVSVNAINSRGKERDGGEYKAKRVEKVKISFKLSENPLTKTENKVIYMRMLDPQGNCISDMATGSGAFMFGGKEMVYTAKQSVMYDNSGQNVDFIYARGSNYSKGKYSIELYSEGFSIGRGSFDVK</sequence>
<proteinExistence type="predicted"/>
<organism evidence="3 4">
    <name type="scientific">Emticicia aquatica</name>
    <dbReference type="NCBI Taxonomy" id="1681835"/>
    <lineage>
        <taxon>Bacteria</taxon>
        <taxon>Pseudomonadati</taxon>
        <taxon>Bacteroidota</taxon>
        <taxon>Cytophagia</taxon>
        <taxon>Cytophagales</taxon>
        <taxon>Leadbetterellaceae</taxon>
        <taxon>Emticicia</taxon>
    </lineage>
</organism>
<evidence type="ECO:0000313" key="3">
    <source>
        <dbReference type="EMBL" id="CAH0995794.1"/>
    </source>
</evidence>
<comment type="caution">
    <text evidence="3">The sequence shown here is derived from an EMBL/GenBank/DDBJ whole genome shotgun (WGS) entry which is preliminary data.</text>
</comment>
<accession>A0ABN8EW06</accession>
<evidence type="ECO:0008006" key="5">
    <source>
        <dbReference type="Google" id="ProtNLM"/>
    </source>
</evidence>
<name>A0ABN8EW06_9BACT</name>
<protein>
    <recommendedName>
        <fullName evidence="5">Chromosome segregation protein SMC</fullName>
    </recommendedName>
</protein>
<feature type="transmembrane region" description="Helical" evidence="2">
    <location>
        <begin position="12"/>
        <end position="32"/>
    </location>
</feature>